<keyword evidence="5" id="KW-1185">Reference proteome</keyword>
<evidence type="ECO:0000256" key="2">
    <source>
        <dbReference type="ARBA" id="ARBA00023054"/>
    </source>
</evidence>
<feature type="coiled-coil region" evidence="3">
    <location>
        <begin position="102"/>
        <end position="137"/>
    </location>
</feature>
<dbReference type="Pfam" id="PF07047">
    <property type="entry name" value="OPA3"/>
    <property type="match status" value="1"/>
</dbReference>
<evidence type="ECO:0000256" key="3">
    <source>
        <dbReference type="SAM" id="Coils"/>
    </source>
</evidence>
<evidence type="ECO:0000313" key="5">
    <source>
        <dbReference type="Proteomes" id="UP000789595"/>
    </source>
</evidence>
<proteinExistence type="inferred from homology"/>
<dbReference type="GO" id="GO:0019216">
    <property type="term" value="P:regulation of lipid metabolic process"/>
    <property type="evidence" value="ECO:0007669"/>
    <property type="project" value="TreeGrafter"/>
</dbReference>
<dbReference type="InterPro" id="IPR010754">
    <property type="entry name" value="OPA3-like"/>
</dbReference>
<protein>
    <recommendedName>
        <fullName evidence="6">OPA3-like protein</fullName>
    </recommendedName>
</protein>
<organism evidence="4 5">
    <name type="scientific">Pelagomonas calceolata</name>
    <dbReference type="NCBI Taxonomy" id="35677"/>
    <lineage>
        <taxon>Eukaryota</taxon>
        <taxon>Sar</taxon>
        <taxon>Stramenopiles</taxon>
        <taxon>Ochrophyta</taxon>
        <taxon>Pelagophyceae</taxon>
        <taxon>Pelagomonadales</taxon>
        <taxon>Pelagomonadaceae</taxon>
        <taxon>Pelagomonas</taxon>
    </lineage>
</organism>
<dbReference type="AlphaFoldDB" id="A0A8J2WSF6"/>
<sequence length="154" mass="17573">MAQPGVLMKVGGLLVKTLAKPVARQLKVDAEHVGWLREACTSIGQTTNYLTSRLTHASSLDKWKKPYKHIELKATEAREKGAEIVSEGFVLTVAVTVMGYEYNRQNNYKEAAARRKEEKEAERRADVEARLERLEALLAELKPPPETKRRRWWS</sequence>
<dbReference type="OrthoDB" id="2129069at2759"/>
<accession>A0A8J2WSF6</accession>
<evidence type="ECO:0000313" key="4">
    <source>
        <dbReference type="EMBL" id="CAH0365469.1"/>
    </source>
</evidence>
<dbReference type="GO" id="GO:0005739">
    <property type="term" value="C:mitochondrion"/>
    <property type="evidence" value="ECO:0007669"/>
    <property type="project" value="TreeGrafter"/>
</dbReference>
<keyword evidence="2 3" id="KW-0175">Coiled coil</keyword>
<dbReference type="EMBL" id="CAKKNE010000001">
    <property type="protein sequence ID" value="CAH0365469.1"/>
    <property type="molecule type" value="Genomic_DNA"/>
</dbReference>
<reference evidence="4" key="1">
    <citation type="submission" date="2021-11" db="EMBL/GenBank/DDBJ databases">
        <authorList>
            <consortium name="Genoscope - CEA"/>
            <person name="William W."/>
        </authorList>
    </citation>
    <scope>NUCLEOTIDE SEQUENCE</scope>
</reference>
<comment type="caution">
    <text evidence="4">The sequence shown here is derived from an EMBL/GenBank/DDBJ whole genome shotgun (WGS) entry which is preliminary data.</text>
</comment>
<evidence type="ECO:0008006" key="6">
    <source>
        <dbReference type="Google" id="ProtNLM"/>
    </source>
</evidence>
<gene>
    <name evidence="4" type="ORF">PECAL_1P19100</name>
</gene>
<dbReference type="PANTHER" id="PTHR12499">
    <property type="entry name" value="OPTIC ATROPHY 3 PROTEIN OPA3"/>
    <property type="match status" value="1"/>
</dbReference>
<dbReference type="PANTHER" id="PTHR12499:SF0">
    <property type="entry name" value="OPTIC ATROPHY 3 PROTEIN"/>
    <property type="match status" value="1"/>
</dbReference>
<dbReference type="Proteomes" id="UP000789595">
    <property type="component" value="Unassembled WGS sequence"/>
</dbReference>
<evidence type="ECO:0000256" key="1">
    <source>
        <dbReference type="ARBA" id="ARBA00007584"/>
    </source>
</evidence>
<name>A0A8J2WSF6_9STRA</name>
<comment type="similarity">
    <text evidence="1">Belongs to the OPA3 family.</text>
</comment>